<sequence>MVDTYPAHGDEAALRALTDAWLQAVRQKRIGTLLEDHYDPDVVVFDVMPPTVHRGVSEYRKLLEGWFAMTDGPIGFEMTQWHVTVSGELAFTHSVNHVKNTGKDGQTHNATVRATVCYRKTNGHWRVVHEHASVPMELPTSG</sequence>
<dbReference type="EMBL" id="CABPRZ010000007">
    <property type="protein sequence ID" value="VVE00258.1"/>
    <property type="molecule type" value="Genomic_DNA"/>
</dbReference>
<dbReference type="Proteomes" id="UP000414233">
    <property type="component" value="Unassembled WGS sequence"/>
</dbReference>
<dbReference type="Gene3D" id="3.10.450.50">
    <property type="match status" value="1"/>
</dbReference>
<evidence type="ECO:0000259" key="1">
    <source>
        <dbReference type="Pfam" id="PF13474"/>
    </source>
</evidence>
<dbReference type="AlphaFoldDB" id="A0A5E4UJU0"/>
<gene>
    <name evidence="2" type="ORF">PTE30175_02017</name>
</gene>
<protein>
    <recommendedName>
        <fullName evidence="1">SnoaL-like domain-containing protein</fullName>
    </recommendedName>
</protein>
<keyword evidence="3" id="KW-1185">Reference proteome</keyword>
<accession>A0A5E4UJU0</accession>
<dbReference type="SUPFAM" id="SSF54427">
    <property type="entry name" value="NTF2-like"/>
    <property type="match status" value="1"/>
</dbReference>
<dbReference type="NCBIfam" id="TIGR02246">
    <property type="entry name" value="SgcJ/EcaC family oxidoreductase"/>
    <property type="match status" value="1"/>
</dbReference>
<dbReference type="InterPro" id="IPR011944">
    <property type="entry name" value="Steroid_delta5-4_isomerase"/>
</dbReference>
<proteinExistence type="predicted"/>
<dbReference type="Pfam" id="PF13474">
    <property type="entry name" value="SnoaL_3"/>
    <property type="match status" value="1"/>
</dbReference>
<evidence type="ECO:0000313" key="3">
    <source>
        <dbReference type="Proteomes" id="UP000414233"/>
    </source>
</evidence>
<organism evidence="2 3">
    <name type="scientific">Pandoraea terrae</name>
    <dbReference type="NCBI Taxonomy" id="1537710"/>
    <lineage>
        <taxon>Bacteria</taxon>
        <taxon>Pseudomonadati</taxon>
        <taxon>Pseudomonadota</taxon>
        <taxon>Betaproteobacteria</taxon>
        <taxon>Burkholderiales</taxon>
        <taxon>Burkholderiaceae</taxon>
        <taxon>Pandoraea</taxon>
    </lineage>
</organism>
<reference evidence="2 3" key="1">
    <citation type="submission" date="2019-08" db="EMBL/GenBank/DDBJ databases">
        <authorList>
            <person name="Peeters C."/>
        </authorList>
    </citation>
    <scope>NUCLEOTIDE SEQUENCE [LARGE SCALE GENOMIC DNA]</scope>
    <source>
        <strain evidence="2 3">LMG 30175</strain>
    </source>
</reference>
<dbReference type="OrthoDB" id="9812295at2"/>
<dbReference type="InterPro" id="IPR032710">
    <property type="entry name" value="NTF2-like_dom_sf"/>
</dbReference>
<name>A0A5E4UJU0_9BURK</name>
<dbReference type="InterPro" id="IPR037401">
    <property type="entry name" value="SnoaL-like"/>
</dbReference>
<dbReference type="RefSeq" id="WP_150696929.1">
    <property type="nucleotide sequence ID" value="NZ_CABPRZ010000007.1"/>
</dbReference>
<feature type="domain" description="SnoaL-like" evidence="1">
    <location>
        <begin position="15"/>
        <end position="136"/>
    </location>
</feature>
<evidence type="ECO:0000313" key="2">
    <source>
        <dbReference type="EMBL" id="VVE00258.1"/>
    </source>
</evidence>